<accession>A0A2N3HY50</accession>
<name>A0A2N3HY50_9BACT</name>
<keyword evidence="3" id="KW-1185">Reference proteome</keyword>
<evidence type="ECO:0000313" key="2">
    <source>
        <dbReference type="EMBL" id="PKQ62957.1"/>
    </source>
</evidence>
<evidence type="ECO:0000313" key="3">
    <source>
        <dbReference type="Proteomes" id="UP000233387"/>
    </source>
</evidence>
<dbReference type="OrthoDB" id="9787430at2"/>
<dbReference type="RefSeq" id="WP_101359929.1">
    <property type="nucleotide sequence ID" value="NZ_NKXO01000086.1"/>
</dbReference>
<keyword evidence="1" id="KW-1133">Transmembrane helix</keyword>
<keyword evidence="1" id="KW-0472">Membrane</keyword>
<dbReference type="AlphaFoldDB" id="A0A2N3HY50"/>
<evidence type="ECO:0000256" key="1">
    <source>
        <dbReference type="SAM" id="Phobius"/>
    </source>
</evidence>
<gene>
    <name evidence="2" type="ORF">Rain11_2668</name>
</gene>
<protein>
    <submittedName>
        <fullName evidence="2">Uncharacterized protein</fullName>
    </submittedName>
</protein>
<feature type="transmembrane region" description="Helical" evidence="1">
    <location>
        <begin position="84"/>
        <end position="103"/>
    </location>
</feature>
<proteinExistence type="predicted"/>
<keyword evidence="1" id="KW-0812">Transmembrane</keyword>
<dbReference type="Proteomes" id="UP000233387">
    <property type="component" value="Unassembled WGS sequence"/>
</dbReference>
<comment type="caution">
    <text evidence="2">The sequence shown here is derived from an EMBL/GenBank/DDBJ whole genome shotgun (WGS) entry which is preliminary data.</text>
</comment>
<sequence>MRIFLQERISAITHELLPKILPSTKEYLAFQILEAVFEALDDNLPQLLLSIDLHRVVVEEIEAMHPKEVEALFYSFASIYFRELINYGFGFGVVFGLAMDVFFARNISIFLKIIIQNSLKNLIFEKSLKKV</sequence>
<reference evidence="2 3" key="1">
    <citation type="submission" date="2017-06" db="EMBL/GenBank/DDBJ databases">
        <title>Raineya orbicola gen. nov., sp. nov. a slightly thermophilic bacterium of the phylum Bacteroidetes and the description of Raineyaceae fam. nov.</title>
        <authorList>
            <person name="Albuquerque L."/>
            <person name="Polonia A.R.M."/>
            <person name="Barroso C."/>
            <person name="Froufe H.J.C."/>
            <person name="Lage O."/>
            <person name="Lobo-Da-Cunha A."/>
            <person name="Egas C."/>
            <person name="Da Costa M.S."/>
        </authorList>
    </citation>
    <scope>NUCLEOTIDE SEQUENCE [LARGE SCALE GENOMIC DNA]</scope>
    <source>
        <strain evidence="2 3">SPSPC-11</strain>
    </source>
</reference>
<organism evidence="2 3">
    <name type="scientific">Raineya orbicola</name>
    <dbReference type="NCBI Taxonomy" id="2016530"/>
    <lineage>
        <taxon>Bacteria</taxon>
        <taxon>Pseudomonadati</taxon>
        <taxon>Bacteroidota</taxon>
        <taxon>Cytophagia</taxon>
        <taxon>Cytophagales</taxon>
        <taxon>Raineyaceae</taxon>
        <taxon>Raineya</taxon>
    </lineage>
</organism>
<dbReference type="EMBL" id="NKXO01000086">
    <property type="protein sequence ID" value="PKQ62957.1"/>
    <property type="molecule type" value="Genomic_DNA"/>
</dbReference>